<comment type="caution">
    <text evidence="4">The sequence shown here is derived from an EMBL/GenBank/DDBJ whole genome shotgun (WGS) entry which is preliminary data.</text>
</comment>
<keyword evidence="2" id="KW-0436">Ligase</keyword>
<dbReference type="Gene3D" id="3.30.300.30">
    <property type="match status" value="1"/>
</dbReference>
<evidence type="ECO:0000313" key="5">
    <source>
        <dbReference type="Proteomes" id="UP001589667"/>
    </source>
</evidence>
<evidence type="ECO:0000313" key="4">
    <source>
        <dbReference type="EMBL" id="MFB9642133.1"/>
    </source>
</evidence>
<dbReference type="PANTHER" id="PTHR43201:SF5">
    <property type="entry name" value="MEDIUM-CHAIN ACYL-COA LIGASE ACSF2, MITOCHONDRIAL"/>
    <property type="match status" value="1"/>
</dbReference>
<organism evidence="4 5">
    <name type="scientific">Agromyces lapidis</name>
    <dbReference type="NCBI Taxonomy" id="279574"/>
    <lineage>
        <taxon>Bacteria</taxon>
        <taxon>Bacillati</taxon>
        <taxon>Actinomycetota</taxon>
        <taxon>Actinomycetes</taxon>
        <taxon>Micrococcales</taxon>
        <taxon>Microbacteriaceae</taxon>
        <taxon>Agromyces</taxon>
    </lineage>
</organism>
<dbReference type="InterPro" id="IPR045851">
    <property type="entry name" value="AMP-bd_C_sf"/>
</dbReference>
<dbReference type="PANTHER" id="PTHR43201">
    <property type="entry name" value="ACYL-COA SYNTHETASE"/>
    <property type="match status" value="1"/>
</dbReference>
<dbReference type="EMBL" id="JBHMBL010000001">
    <property type="protein sequence ID" value="MFB9642133.1"/>
    <property type="molecule type" value="Genomic_DNA"/>
</dbReference>
<dbReference type="InterPro" id="IPR025110">
    <property type="entry name" value="AMP-bd_C"/>
</dbReference>
<sequence length="428" mass="42789">MSEWLRGAPGAPALAFGGDVVRVGELAAAVAAASLPPGDGPIGCPAGMPPARLITTVLAALERGRPVLVGGGPEEAAGLEGRLPEGTALALRTSGSSGAAPTVVARTEESWLASAAPLAEIAGIGASDRIAVTGPLHVSMHLYAALHALWAGASVGDELRGASVVHATPTRLARLLDDALDVRTAVVAGAAIGASLREAAGARLRLVEYYGAAELSFVAVGLGDGLEPFPGAELELRESAAGRELWVRSPYLALGAIGGGMLRRDSTGFATVGDLAETAADGRLRVLGRGDAAITTAGATVLAEHVEAVLTSLPGVAAAAVVGEPHELLGERVVAVVELDPADSGSDAPAAARLRDATRQAVVDAARDRLVPAELPRRWFFGAVPRTDSGKVARGAVRAALASGALGTSAVTTASSPVFTTSAEGSTA</sequence>
<dbReference type="InterPro" id="IPR042099">
    <property type="entry name" value="ANL_N_sf"/>
</dbReference>
<dbReference type="SUPFAM" id="SSF56801">
    <property type="entry name" value="Acetyl-CoA synthetase-like"/>
    <property type="match status" value="1"/>
</dbReference>
<evidence type="ECO:0000259" key="3">
    <source>
        <dbReference type="Pfam" id="PF13193"/>
    </source>
</evidence>
<dbReference type="Pfam" id="PF13193">
    <property type="entry name" value="AMP-binding_C"/>
    <property type="match status" value="1"/>
</dbReference>
<protein>
    <submittedName>
        <fullName evidence="4">AMP-binding protein</fullName>
    </submittedName>
</protein>
<feature type="domain" description="AMP-binding enzyme C-terminal" evidence="3">
    <location>
        <begin position="306"/>
        <end position="391"/>
    </location>
</feature>
<dbReference type="RefSeq" id="WP_157424872.1">
    <property type="nucleotide sequence ID" value="NZ_BAAANI010000007.1"/>
</dbReference>
<gene>
    <name evidence="4" type="ORF">ACFFQV_07505</name>
</gene>
<comment type="similarity">
    <text evidence="1">Belongs to the ATP-dependent AMP-binding enzyme family.</text>
</comment>
<evidence type="ECO:0000256" key="2">
    <source>
        <dbReference type="ARBA" id="ARBA00022598"/>
    </source>
</evidence>
<name>A0ABV5SP62_9MICO</name>
<dbReference type="Proteomes" id="UP001589667">
    <property type="component" value="Unassembled WGS sequence"/>
</dbReference>
<keyword evidence="5" id="KW-1185">Reference proteome</keyword>
<dbReference type="Gene3D" id="3.40.50.12780">
    <property type="entry name" value="N-terminal domain of ligase-like"/>
    <property type="match status" value="1"/>
</dbReference>
<evidence type="ECO:0000256" key="1">
    <source>
        <dbReference type="ARBA" id="ARBA00006432"/>
    </source>
</evidence>
<reference evidence="4 5" key="1">
    <citation type="submission" date="2024-09" db="EMBL/GenBank/DDBJ databases">
        <authorList>
            <person name="Sun Q."/>
            <person name="Mori K."/>
        </authorList>
    </citation>
    <scope>NUCLEOTIDE SEQUENCE [LARGE SCALE GENOMIC DNA]</scope>
    <source>
        <strain evidence="4 5">JCM 14321</strain>
    </source>
</reference>
<accession>A0ABV5SP62</accession>
<proteinExistence type="inferred from homology"/>